<evidence type="ECO:0000256" key="1">
    <source>
        <dbReference type="SAM" id="Phobius"/>
    </source>
</evidence>
<feature type="domain" description="PDZ" evidence="2">
    <location>
        <begin position="9"/>
        <end position="83"/>
    </location>
</feature>
<evidence type="ECO:0000259" key="2">
    <source>
        <dbReference type="PROSITE" id="PS50106"/>
    </source>
</evidence>
<dbReference type="InterPro" id="IPR001478">
    <property type="entry name" value="PDZ"/>
</dbReference>
<dbReference type="Pfam" id="PF00595">
    <property type="entry name" value="PDZ"/>
    <property type="match status" value="1"/>
</dbReference>
<dbReference type="Proteomes" id="UP000018467">
    <property type="component" value="Unassembled WGS sequence"/>
</dbReference>
<accession>A0A3B1IFU1</accession>
<dbReference type="STRING" id="7994.ENSAMXP00000028114"/>
<dbReference type="AlphaFoldDB" id="A0A3B1IFU1"/>
<dbReference type="PANTHER" id="PTHR19964:SF92">
    <property type="entry name" value="PATJ HOMOLOG"/>
    <property type="match status" value="1"/>
</dbReference>
<evidence type="ECO:0000313" key="4">
    <source>
        <dbReference type="Proteomes" id="UP000018467"/>
    </source>
</evidence>
<reference evidence="3" key="4">
    <citation type="submission" date="2025-09" db="UniProtKB">
        <authorList>
            <consortium name="Ensembl"/>
        </authorList>
    </citation>
    <scope>IDENTIFICATION</scope>
</reference>
<organism evidence="3 4">
    <name type="scientific">Astyanax mexicanus</name>
    <name type="common">Blind cave fish</name>
    <name type="synonym">Astyanax fasciatus mexicanus</name>
    <dbReference type="NCBI Taxonomy" id="7994"/>
    <lineage>
        <taxon>Eukaryota</taxon>
        <taxon>Metazoa</taxon>
        <taxon>Chordata</taxon>
        <taxon>Craniata</taxon>
        <taxon>Vertebrata</taxon>
        <taxon>Euteleostomi</taxon>
        <taxon>Actinopterygii</taxon>
        <taxon>Neopterygii</taxon>
        <taxon>Teleostei</taxon>
        <taxon>Ostariophysi</taxon>
        <taxon>Characiformes</taxon>
        <taxon>Characoidei</taxon>
        <taxon>Acestrorhamphidae</taxon>
        <taxon>Acestrorhamphinae</taxon>
        <taxon>Astyanax</taxon>
    </lineage>
</organism>
<dbReference type="SUPFAM" id="SSF50156">
    <property type="entry name" value="PDZ domain-like"/>
    <property type="match status" value="1"/>
</dbReference>
<dbReference type="Bgee" id="ENSAMXG00000040505">
    <property type="expression patterns" value="Expressed in camera-type eye and 2 other cell types or tissues"/>
</dbReference>
<feature type="transmembrane region" description="Helical" evidence="1">
    <location>
        <begin position="93"/>
        <end position="115"/>
    </location>
</feature>
<dbReference type="SMART" id="SM00228">
    <property type="entry name" value="PDZ"/>
    <property type="match status" value="1"/>
</dbReference>
<dbReference type="InterPro" id="IPR051342">
    <property type="entry name" value="PDZ_scaffold"/>
</dbReference>
<dbReference type="Gene3D" id="2.30.42.10">
    <property type="match status" value="1"/>
</dbReference>
<keyword evidence="1" id="KW-0472">Membrane</keyword>
<dbReference type="InParanoid" id="A0A3B1IFU1"/>
<evidence type="ECO:0000313" key="3">
    <source>
        <dbReference type="Ensembl" id="ENSAMXP00000028114.1"/>
    </source>
</evidence>
<dbReference type="InterPro" id="IPR036034">
    <property type="entry name" value="PDZ_sf"/>
</dbReference>
<reference evidence="4" key="1">
    <citation type="submission" date="2013-03" db="EMBL/GenBank/DDBJ databases">
        <authorList>
            <person name="Jeffery W."/>
            <person name="Warren W."/>
            <person name="Wilson R.K."/>
        </authorList>
    </citation>
    <scope>NUCLEOTIDE SEQUENCE</scope>
    <source>
        <strain evidence="4">female</strain>
    </source>
</reference>
<reference evidence="4" key="2">
    <citation type="journal article" date="2014" name="Nat. Commun.">
        <title>The cavefish genome reveals candidate genes for eye loss.</title>
        <authorList>
            <person name="McGaugh S.E."/>
            <person name="Gross J.B."/>
            <person name="Aken B."/>
            <person name="Blin M."/>
            <person name="Borowsky R."/>
            <person name="Chalopin D."/>
            <person name="Hinaux H."/>
            <person name="Jeffery W.R."/>
            <person name="Keene A."/>
            <person name="Ma L."/>
            <person name="Minx P."/>
            <person name="Murphy D."/>
            <person name="O'Quin K.E."/>
            <person name="Retaux S."/>
            <person name="Rohner N."/>
            <person name="Searle S.M."/>
            <person name="Stahl B.A."/>
            <person name="Tabin C."/>
            <person name="Volff J.N."/>
            <person name="Yoshizawa M."/>
            <person name="Warren W.C."/>
        </authorList>
    </citation>
    <scope>NUCLEOTIDE SEQUENCE [LARGE SCALE GENOMIC DNA]</scope>
    <source>
        <strain evidence="4">female</strain>
    </source>
</reference>
<sequence length="135" mass="14854">MNSVCLFLRVTVIRKDGECLGISVIGGLFLMRCRNDTGIFVSEVRRGGMVEGDGRLLLGDQILSVNGEDIRAVSQDYANTLLQVRSPREHYRLCFLFPIPSVVMLAGTGICWLMYDATLVTVEKEAERDLSGPAG</sequence>
<proteinExistence type="predicted"/>
<keyword evidence="1" id="KW-1133">Transmembrane helix</keyword>
<keyword evidence="1" id="KW-0812">Transmembrane</keyword>
<dbReference type="Ensembl" id="ENSAMXT00000035714.1">
    <property type="protein sequence ID" value="ENSAMXP00000028114.1"/>
    <property type="gene ID" value="ENSAMXG00000040505.1"/>
</dbReference>
<reference evidence="3" key="3">
    <citation type="submission" date="2025-08" db="UniProtKB">
        <authorList>
            <consortium name="Ensembl"/>
        </authorList>
    </citation>
    <scope>IDENTIFICATION</scope>
</reference>
<name>A0A3B1IFU1_ASTMX</name>
<keyword evidence="4" id="KW-1185">Reference proteome</keyword>
<dbReference type="PROSITE" id="PS50106">
    <property type="entry name" value="PDZ"/>
    <property type="match status" value="1"/>
</dbReference>
<protein>
    <recommendedName>
        <fullName evidence="2">PDZ domain-containing protein</fullName>
    </recommendedName>
</protein>
<dbReference type="GeneTree" id="ENSGT01120000275907"/>
<dbReference type="PANTHER" id="PTHR19964">
    <property type="entry name" value="MULTIPLE PDZ DOMAIN PROTEIN"/>
    <property type="match status" value="1"/>
</dbReference>